<dbReference type="InterPro" id="IPR035919">
    <property type="entry name" value="EAL_sf"/>
</dbReference>
<name>A0A919NSL9_9ACTN</name>
<feature type="domain" description="GGDEF" evidence="2">
    <location>
        <begin position="31"/>
        <end position="162"/>
    </location>
</feature>
<dbReference type="RefSeq" id="WP_203811478.1">
    <property type="nucleotide sequence ID" value="NZ_BOMY01000041.1"/>
</dbReference>
<dbReference type="InterPro" id="IPR029787">
    <property type="entry name" value="Nucleotide_cyclase"/>
</dbReference>
<dbReference type="Gene3D" id="3.20.20.450">
    <property type="entry name" value="EAL domain"/>
    <property type="match status" value="1"/>
</dbReference>
<keyword evidence="4" id="KW-1185">Reference proteome</keyword>
<dbReference type="Pfam" id="PF00990">
    <property type="entry name" value="GGDEF"/>
    <property type="match status" value="1"/>
</dbReference>
<proteinExistence type="predicted"/>
<dbReference type="EMBL" id="BOMY01000041">
    <property type="protein sequence ID" value="GIF23593.1"/>
    <property type="molecule type" value="Genomic_DNA"/>
</dbReference>
<dbReference type="Pfam" id="PF00563">
    <property type="entry name" value="EAL"/>
    <property type="match status" value="1"/>
</dbReference>
<organism evidence="3 4">
    <name type="scientific">Paractinoplanes tereljensis</name>
    <dbReference type="NCBI Taxonomy" id="571912"/>
    <lineage>
        <taxon>Bacteria</taxon>
        <taxon>Bacillati</taxon>
        <taxon>Actinomycetota</taxon>
        <taxon>Actinomycetes</taxon>
        <taxon>Micromonosporales</taxon>
        <taxon>Micromonosporaceae</taxon>
        <taxon>Paractinoplanes</taxon>
    </lineage>
</organism>
<sequence>MADTDPLTGVADRASFIRRLGEAAKGFERGHPPAVVVVDLDDFAGINDVLGYEVGDHILNAVAVALRDAVRPQDTVGRLGGDQFAVLATDISPDDLDAVVERIRVTLASPVPANGTPVSARAGIGVAHGSPGDSGTGLLSKADIALRTAKAAGRARPAYFQSGMRVRALDQAALVAGLHEAVAGGQMELVYQPIVRLEDNGLTGLEALARWRHPERGPIMPGDFIPVAERSGLIVPLGRWMLEQVCRERDPEWPETYVNISAHQLREPGFAATVRSLVTEPERLIVEVTEDALTEESIVRTLREVRDLGVRISLDDFGAGPASLPALATAPFDIIKLHGSMTERIITSPRQAAVARSVAQLADELGVVAIAKAVESEAQARMLYELGYQQGMGFHYAVPQPATAIPLFLSDAALLTPLT</sequence>
<dbReference type="Gene3D" id="3.30.70.270">
    <property type="match status" value="1"/>
</dbReference>
<evidence type="ECO:0000313" key="4">
    <source>
        <dbReference type="Proteomes" id="UP000623608"/>
    </source>
</evidence>
<dbReference type="CDD" id="cd01949">
    <property type="entry name" value="GGDEF"/>
    <property type="match status" value="1"/>
</dbReference>
<dbReference type="InterPro" id="IPR001633">
    <property type="entry name" value="EAL_dom"/>
</dbReference>
<protein>
    <recommendedName>
        <fullName evidence="5">Diguanylate cyclase (GGDEF)-like protein</fullName>
    </recommendedName>
</protein>
<evidence type="ECO:0000259" key="1">
    <source>
        <dbReference type="PROSITE" id="PS50883"/>
    </source>
</evidence>
<dbReference type="SUPFAM" id="SSF141868">
    <property type="entry name" value="EAL domain-like"/>
    <property type="match status" value="1"/>
</dbReference>
<dbReference type="InterPro" id="IPR000160">
    <property type="entry name" value="GGDEF_dom"/>
</dbReference>
<dbReference type="SMART" id="SM00267">
    <property type="entry name" value="GGDEF"/>
    <property type="match status" value="1"/>
</dbReference>
<dbReference type="SMART" id="SM00052">
    <property type="entry name" value="EAL"/>
    <property type="match status" value="1"/>
</dbReference>
<dbReference type="NCBIfam" id="TIGR00254">
    <property type="entry name" value="GGDEF"/>
    <property type="match status" value="1"/>
</dbReference>
<gene>
    <name evidence="3" type="ORF">Ate02nite_63230</name>
</gene>
<dbReference type="SUPFAM" id="SSF55073">
    <property type="entry name" value="Nucleotide cyclase"/>
    <property type="match status" value="1"/>
</dbReference>
<dbReference type="PANTHER" id="PTHR44757:SF2">
    <property type="entry name" value="BIOFILM ARCHITECTURE MAINTENANCE PROTEIN MBAA"/>
    <property type="match status" value="1"/>
</dbReference>
<reference evidence="3" key="1">
    <citation type="submission" date="2021-01" db="EMBL/GenBank/DDBJ databases">
        <title>Whole genome shotgun sequence of Actinoplanes tereljensis NBRC 105297.</title>
        <authorList>
            <person name="Komaki H."/>
            <person name="Tamura T."/>
        </authorList>
    </citation>
    <scope>NUCLEOTIDE SEQUENCE</scope>
    <source>
        <strain evidence="3">NBRC 105297</strain>
    </source>
</reference>
<dbReference type="PANTHER" id="PTHR44757">
    <property type="entry name" value="DIGUANYLATE CYCLASE DGCP"/>
    <property type="match status" value="1"/>
</dbReference>
<dbReference type="AlphaFoldDB" id="A0A919NSL9"/>
<evidence type="ECO:0000313" key="3">
    <source>
        <dbReference type="EMBL" id="GIF23593.1"/>
    </source>
</evidence>
<accession>A0A919NSL9</accession>
<dbReference type="PROSITE" id="PS50887">
    <property type="entry name" value="GGDEF"/>
    <property type="match status" value="1"/>
</dbReference>
<feature type="domain" description="EAL" evidence="1">
    <location>
        <begin position="171"/>
        <end position="413"/>
    </location>
</feature>
<dbReference type="CDD" id="cd01948">
    <property type="entry name" value="EAL"/>
    <property type="match status" value="1"/>
</dbReference>
<evidence type="ECO:0000259" key="2">
    <source>
        <dbReference type="PROSITE" id="PS50887"/>
    </source>
</evidence>
<dbReference type="InterPro" id="IPR052155">
    <property type="entry name" value="Biofilm_reg_signaling"/>
</dbReference>
<evidence type="ECO:0008006" key="5">
    <source>
        <dbReference type="Google" id="ProtNLM"/>
    </source>
</evidence>
<dbReference type="InterPro" id="IPR043128">
    <property type="entry name" value="Rev_trsase/Diguanyl_cyclase"/>
</dbReference>
<dbReference type="PROSITE" id="PS50883">
    <property type="entry name" value="EAL"/>
    <property type="match status" value="1"/>
</dbReference>
<dbReference type="Proteomes" id="UP000623608">
    <property type="component" value="Unassembled WGS sequence"/>
</dbReference>
<comment type="caution">
    <text evidence="3">The sequence shown here is derived from an EMBL/GenBank/DDBJ whole genome shotgun (WGS) entry which is preliminary data.</text>
</comment>